<accession>A0AA36CE26</accession>
<comment type="caution">
    <text evidence="2">The sequence shown here is derived from an EMBL/GenBank/DDBJ whole genome shotgun (WGS) entry which is preliminary data.</text>
</comment>
<keyword evidence="1" id="KW-0732">Signal</keyword>
<gene>
    <name evidence="2" type="ORF">MSPICULIGERA_LOCUS4975</name>
</gene>
<evidence type="ECO:0000256" key="1">
    <source>
        <dbReference type="SAM" id="SignalP"/>
    </source>
</evidence>
<sequence>MYKQFALFLVAALLLAANNSTEAAEKKSPFDALMEMVNGFKAQKPELEKGCAEDNKTEVCHKLFNKIDDMVRIATEVNDIFNKIQNITASEKPF</sequence>
<organism evidence="2 3">
    <name type="scientific">Mesorhabditis spiculigera</name>
    <dbReference type="NCBI Taxonomy" id="96644"/>
    <lineage>
        <taxon>Eukaryota</taxon>
        <taxon>Metazoa</taxon>
        <taxon>Ecdysozoa</taxon>
        <taxon>Nematoda</taxon>
        <taxon>Chromadorea</taxon>
        <taxon>Rhabditida</taxon>
        <taxon>Rhabditina</taxon>
        <taxon>Rhabditomorpha</taxon>
        <taxon>Rhabditoidea</taxon>
        <taxon>Rhabditidae</taxon>
        <taxon>Mesorhabditinae</taxon>
        <taxon>Mesorhabditis</taxon>
    </lineage>
</organism>
<evidence type="ECO:0000313" key="3">
    <source>
        <dbReference type="Proteomes" id="UP001177023"/>
    </source>
</evidence>
<name>A0AA36CE26_9BILA</name>
<feature type="non-terminal residue" evidence="2">
    <location>
        <position position="1"/>
    </location>
</feature>
<feature type="chain" id="PRO_5041272336" evidence="1">
    <location>
        <begin position="24"/>
        <end position="94"/>
    </location>
</feature>
<reference evidence="2" key="1">
    <citation type="submission" date="2023-06" db="EMBL/GenBank/DDBJ databases">
        <authorList>
            <person name="Delattre M."/>
        </authorList>
    </citation>
    <scope>NUCLEOTIDE SEQUENCE</scope>
    <source>
        <strain evidence="2">AF72</strain>
    </source>
</reference>
<protein>
    <submittedName>
        <fullName evidence="2">Uncharacterized protein</fullName>
    </submittedName>
</protein>
<feature type="signal peptide" evidence="1">
    <location>
        <begin position="1"/>
        <end position="23"/>
    </location>
</feature>
<dbReference type="AlphaFoldDB" id="A0AA36CE26"/>
<dbReference type="Proteomes" id="UP001177023">
    <property type="component" value="Unassembled WGS sequence"/>
</dbReference>
<dbReference type="EMBL" id="CATQJA010001223">
    <property type="protein sequence ID" value="CAJ0566369.1"/>
    <property type="molecule type" value="Genomic_DNA"/>
</dbReference>
<keyword evidence="3" id="KW-1185">Reference proteome</keyword>
<proteinExistence type="predicted"/>
<evidence type="ECO:0000313" key="2">
    <source>
        <dbReference type="EMBL" id="CAJ0566369.1"/>
    </source>
</evidence>